<dbReference type="HOGENOM" id="CLU_122419_0_0_9"/>
<dbReference type="Pfam" id="PF09343">
    <property type="entry name" value="DUF2460"/>
    <property type="match status" value="1"/>
</dbReference>
<sequence>MKLKVLPVTDGIAWKSTKAQAWSTTVKEAGSGKERVLTNWAYPRWTIETSYSILTPEAGDLLYGFFASLRGRYEPFLWPDPEHNAEQGIQLGIGTGAKTKYQALRRFGTWAEPVLDLKPDTLEVKVDDVKVEATVDDNGIITLAAAPPNGAKVTASYGYYWRVRLSDDKFTIEVVLDSIWRSKSMKLVTVR</sequence>
<reference evidence="2 3" key="1">
    <citation type="submission" date="2010-08" db="EMBL/GenBank/DDBJ databases">
        <authorList>
            <person name="Weinstock G."/>
            <person name="Sodergren E."/>
            <person name="Clifton S."/>
            <person name="Fulton L."/>
            <person name="Fulton B."/>
            <person name="Courtney L."/>
            <person name="Fronick C."/>
            <person name="Harrison M."/>
            <person name="Strong C."/>
            <person name="Farmer C."/>
            <person name="Delahaunty K."/>
            <person name="Markovic C."/>
            <person name="Hall O."/>
            <person name="Minx P."/>
            <person name="Tomlinson C."/>
            <person name="Mitreva M."/>
            <person name="Hou S."/>
            <person name="Chen J."/>
            <person name="Wollam A."/>
            <person name="Pepin K.H."/>
            <person name="Johnson M."/>
            <person name="Bhonagiri V."/>
            <person name="Zhang X."/>
            <person name="Suruliraj S."/>
            <person name="Warren W."/>
            <person name="Chinwalla A."/>
            <person name="Mardis E.R."/>
            <person name="Wilson R.K."/>
        </authorList>
    </citation>
    <scope>NUCLEOTIDE SEQUENCE [LARGE SCALE GENOMIC DNA]</scope>
    <source>
        <strain evidence="2 3">F0399</strain>
    </source>
</reference>
<dbReference type="EMBL" id="AECV01000041">
    <property type="protein sequence ID" value="EFW29087.1"/>
    <property type="molecule type" value="Genomic_DNA"/>
</dbReference>
<proteinExistence type="predicted"/>
<protein>
    <submittedName>
        <fullName evidence="2">TIGR02217 family protein</fullName>
    </submittedName>
</protein>
<gene>
    <name evidence="2" type="ORF">HMPREF9555_01787</name>
</gene>
<dbReference type="InterPro" id="IPR011740">
    <property type="entry name" value="DUF2460"/>
</dbReference>
<accession>E7N446</accession>
<name>E7N446_9FIRM</name>
<dbReference type="Proteomes" id="UP000004633">
    <property type="component" value="Unassembled WGS sequence"/>
</dbReference>
<evidence type="ECO:0000313" key="2">
    <source>
        <dbReference type="EMBL" id="EFW29087.1"/>
    </source>
</evidence>
<dbReference type="STRING" id="749551.HMPREF9555_01787"/>
<keyword evidence="3" id="KW-1185">Reference proteome</keyword>
<organism evidence="2 3">
    <name type="scientific">Selenomonas artemidis F0399</name>
    <dbReference type="NCBI Taxonomy" id="749551"/>
    <lineage>
        <taxon>Bacteria</taxon>
        <taxon>Bacillati</taxon>
        <taxon>Bacillota</taxon>
        <taxon>Negativicutes</taxon>
        <taxon>Selenomonadales</taxon>
        <taxon>Selenomonadaceae</taxon>
        <taxon>Selenomonas</taxon>
    </lineage>
</organism>
<dbReference type="AlphaFoldDB" id="E7N446"/>
<evidence type="ECO:0000313" key="3">
    <source>
        <dbReference type="Proteomes" id="UP000004633"/>
    </source>
</evidence>
<dbReference type="RefSeq" id="WP_009350435.1">
    <property type="nucleotide sequence ID" value="NZ_GL638151.1"/>
</dbReference>
<comment type="caution">
    <text evidence="2">The sequence shown here is derived from an EMBL/GenBank/DDBJ whole genome shotgun (WGS) entry which is preliminary data.</text>
</comment>
<evidence type="ECO:0000259" key="1">
    <source>
        <dbReference type="Pfam" id="PF09343"/>
    </source>
</evidence>
<feature type="domain" description="DUF2460" evidence="1">
    <location>
        <begin position="10"/>
        <end position="191"/>
    </location>
</feature>